<dbReference type="PROSITE" id="PS51354">
    <property type="entry name" value="GLUTAREDOXIN_2"/>
    <property type="match status" value="1"/>
</dbReference>
<keyword evidence="6" id="KW-1185">Reference proteome</keyword>
<dbReference type="CDD" id="cd02976">
    <property type="entry name" value="NrdH"/>
    <property type="match status" value="1"/>
</dbReference>
<feature type="signal peptide" evidence="2">
    <location>
        <begin position="1"/>
        <end position="25"/>
    </location>
</feature>
<evidence type="ECO:0000256" key="1">
    <source>
        <dbReference type="SAM" id="MobiDB-lite"/>
    </source>
</evidence>
<evidence type="ECO:0000313" key="5">
    <source>
        <dbReference type="EMBL" id="TCP19277.1"/>
    </source>
</evidence>
<dbReference type="InterPro" id="IPR002109">
    <property type="entry name" value="Glutaredoxin"/>
</dbReference>
<dbReference type="AlphaFoldDB" id="A0A4R2NDL4"/>
<evidence type="ECO:0000259" key="3">
    <source>
        <dbReference type="Pfam" id="PF00462"/>
    </source>
</evidence>
<dbReference type="InterPro" id="IPR025392">
    <property type="entry name" value="DUF4124"/>
</dbReference>
<feature type="chain" id="PRO_5020329775" evidence="2">
    <location>
        <begin position="26"/>
        <end position="217"/>
    </location>
</feature>
<dbReference type="RefSeq" id="WP_119012310.1">
    <property type="nucleotide sequence ID" value="NZ_QXNC01000004.1"/>
</dbReference>
<feature type="domain" description="Glutaredoxin" evidence="3">
    <location>
        <begin position="82"/>
        <end position="131"/>
    </location>
</feature>
<feature type="region of interest" description="Disordered" evidence="1">
    <location>
        <begin position="178"/>
        <end position="217"/>
    </location>
</feature>
<dbReference type="EMBL" id="SLXH01000006">
    <property type="protein sequence ID" value="TCP19277.1"/>
    <property type="molecule type" value="Genomic_DNA"/>
</dbReference>
<reference evidence="5 6" key="1">
    <citation type="submission" date="2019-03" db="EMBL/GenBank/DDBJ databases">
        <title>Genomic Encyclopedia of Type Strains, Phase IV (KMG-IV): sequencing the most valuable type-strain genomes for metagenomic binning, comparative biology and taxonomic classification.</title>
        <authorList>
            <person name="Goeker M."/>
        </authorList>
    </citation>
    <scope>NUCLEOTIDE SEQUENCE [LARGE SCALE GENOMIC DNA]</scope>
    <source>
        <strain evidence="5 6">DSM 1837</strain>
    </source>
</reference>
<feature type="compositionally biased region" description="Pro residues" evidence="1">
    <location>
        <begin position="193"/>
        <end position="210"/>
    </location>
</feature>
<comment type="caution">
    <text evidence="5">The sequence shown here is derived from an EMBL/GenBank/DDBJ whole genome shotgun (WGS) entry which is preliminary data.</text>
</comment>
<accession>A0A4R2NDL4</accession>
<dbReference type="SUPFAM" id="SSF52833">
    <property type="entry name" value="Thioredoxin-like"/>
    <property type="match status" value="1"/>
</dbReference>
<dbReference type="Proteomes" id="UP000295182">
    <property type="component" value="Unassembled WGS sequence"/>
</dbReference>
<feature type="domain" description="DUF4124" evidence="4">
    <location>
        <begin position="16"/>
        <end position="51"/>
    </location>
</feature>
<dbReference type="Pfam" id="PF13511">
    <property type="entry name" value="DUF4124"/>
    <property type="match status" value="1"/>
</dbReference>
<gene>
    <name evidence="5" type="ORF">EV674_106124</name>
</gene>
<proteinExistence type="predicted"/>
<keyword evidence="2" id="KW-0732">Signal</keyword>
<evidence type="ECO:0000259" key="4">
    <source>
        <dbReference type="Pfam" id="PF13511"/>
    </source>
</evidence>
<feature type="compositionally biased region" description="Basic and acidic residues" evidence="1">
    <location>
        <begin position="179"/>
        <end position="192"/>
    </location>
</feature>
<evidence type="ECO:0000256" key="2">
    <source>
        <dbReference type="SAM" id="SignalP"/>
    </source>
</evidence>
<dbReference type="OrthoDB" id="8794394at2"/>
<name>A0A4R2NDL4_9BURK</name>
<dbReference type="InterPro" id="IPR036249">
    <property type="entry name" value="Thioredoxin-like_sf"/>
</dbReference>
<dbReference type="Gene3D" id="3.40.30.10">
    <property type="entry name" value="Glutaredoxin"/>
    <property type="match status" value="1"/>
</dbReference>
<sequence length="217" mass="22578">MHFFSHTLAVAAALGLLAGAGTAQAQQVYRIVGPDGKVTFSDRSPSNEAPVAAEGRAATVQDSGAGSTLPYALGQIAARFPVTLYTAADCAPCASARSMLVSRGIPFTERTVGSNEDIEALKRLSGNTSLPFGSIGNQQLQGFSDSEWTQYLNAAGYPTQSQLPPSYRRPAATPLVAIKRAEPAARPNEDRTPAPPNTGMPLPAQGPAPSNPAGIRF</sequence>
<dbReference type="Pfam" id="PF00462">
    <property type="entry name" value="Glutaredoxin"/>
    <property type="match status" value="1"/>
</dbReference>
<protein>
    <submittedName>
        <fullName evidence="5">Glutaredoxin</fullName>
    </submittedName>
</protein>
<organism evidence="5 6">
    <name type="scientific">Simplicispira metamorpha</name>
    <dbReference type="NCBI Taxonomy" id="80881"/>
    <lineage>
        <taxon>Bacteria</taxon>
        <taxon>Pseudomonadati</taxon>
        <taxon>Pseudomonadota</taxon>
        <taxon>Betaproteobacteria</taxon>
        <taxon>Burkholderiales</taxon>
        <taxon>Comamonadaceae</taxon>
        <taxon>Simplicispira</taxon>
    </lineage>
</organism>
<evidence type="ECO:0000313" key="6">
    <source>
        <dbReference type="Proteomes" id="UP000295182"/>
    </source>
</evidence>